<evidence type="ECO:0000259" key="7">
    <source>
        <dbReference type="Pfam" id="PF12823"/>
    </source>
</evidence>
<sequence>MQHPSVRRLHILGYAEAVSWLLLLFIAMPLKYIWGQPLMVKYVGWIHGVLFILYCAHLLIVKSLLKWPFSKLATGGIAAFLPFGTLWFDKRIERVE</sequence>
<evidence type="ECO:0000256" key="2">
    <source>
        <dbReference type="ARBA" id="ARBA00022475"/>
    </source>
</evidence>
<dbReference type="InterPro" id="IPR023845">
    <property type="entry name" value="DUF3817_TM"/>
</dbReference>
<keyword evidence="3 6" id="KW-0812">Transmembrane</keyword>
<dbReference type="PANTHER" id="PTHR40077:SF1">
    <property type="entry name" value="MEMBRANE PROTEIN"/>
    <property type="match status" value="1"/>
</dbReference>
<dbReference type="Proteomes" id="UP000295164">
    <property type="component" value="Unassembled WGS sequence"/>
</dbReference>
<evidence type="ECO:0000256" key="3">
    <source>
        <dbReference type="ARBA" id="ARBA00022692"/>
    </source>
</evidence>
<dbReference type="RefSeq" id="WP_131852231.1">
    <property type="nucleotide sequence ID" value="NZ_SKFH01000016.1"/>
</dbReference>
<evidence type="ECO:0000256" key="4">
    <source>
        <dbReference type="ARBA" id="ARBA00022989"/>
    </source>
</evidence>
<protein>
    <submittedName>
        <fullName evidence="8">DUF3817 domain-containing protein</fullName>
    </submittedName>
</protein>
<comment type="caution">
    <text evidence="8">The sequence shown here is derived from an EMBL/GenBank/DDBJ whole genome shotgun (WGS) entry which is preliminary data.</text>
</comment>
<evidence type="ECO:0000256" key="5">
    <source>
        <dbReference type="ARBA" id="ARBA00023136"/>
    </source>
</evidence>
<dbReference type="OrthoDB" id="1121311at2"/>
<dbReference type="EMBL" id="SKFH01000016">
    <property type="protein sequence ID" value="TCZ70477.1"/>
    <property type="molecule type" value="Genomic_DNA"/>
</dbReference>
<evidence type="ECO:0000313" key="8">
    <source>
        <dbReference type="EMBL" id="TCZ70477.1"/>
    </source>
</evidence>
<comment type="subcellular location">
    <subcellularLocation>
        <location evidence="1">Cell membrane</location>
        <topology evidence="1">Multi-pass membrane protein</topology>
    </subcellularLocation>
</comment>
<keyword evidence="2" id="KW-1003">Cell membrane</keyword>
<dbReference type="NCBIfam" id="TIGR03954">
    <property type="entry name" value="integ_memb_HG"/>
    <property type="match status" value="1"/>
</dbReference>
<dbReference type="Pfam" id="PF12823">
    <property type="entry name" value="DUF3817"/>
    <property type="match status" value="1"/>
</dbReference>
<dbReference type="GO" id="GO:0005886">
    <property type="term" value="C:plasma membrane"/>
    <property type="evidence" value="ECO:0007669"/>
    <property type="project" value="UniProtKB-SubCell"/>
</dbReference>
<feature type="transmembrane region" description="Helical" evidence="6">
    <location>
        <begin position="42"/>
        <end position="60"/>
    </location>
</feature>
<keyword evidence="9" id="KW-1185">Reference proteome</keyword>
<feature type="transmembrane region" description="Helical" evidence="6">
    <location>
        <begin position="12"/>
        <end position="30"/>
    </location>
</feature>
<keyword evidence="5 6" id="KW-0472">Membrane</keyword>
<accession>A0A4R4E386</accession>
<dbReference type="PANTHER" id="PTHR40077">
    <property type="entry name" value="MEMBRANE PROTEIN-RELATED"/>
    <property type="match status" value="1"/>
</dbReference>
<evidence type="ECO:0000256" key="1">
    <source>
        <dbReference type="ARBA" id="ARBA00004651"/>
    </source>
</evidence>
<proteinExistence type="predicted"/>
<evidence type="ECO:0000313" key="9">
    <source>
        <dbReference type="Proteomes" id="UP000295164"/>
    </source>
</evidence>
<reference evidence="8 9" key="1">
    <citation type="submission" date="2019-03" db="EMBL/GenBank/DDBJ databases">
        <authorList>
            <person name="Kim M.K.M."/>
        </authorList>
    </citation>
    <scope>NUCLEOTIDE SEQUENCE [LARGE SCALE GENOMIC DNA]</scope>
    <source>
        <strain evidence="8 9">17J68-15</strain>
    </source>
</reference>
<evidence type="ECO:0000256" key="6">
    <source>
        <dbReference type="SAM" id="Phobius"/>
    </source>
</evidence>
<keyword evidence="4 6" id="KW-1133">Transmembrane helix</keyword>
<feature type="domain" description="DUF3817" evidence="7">
    <location>
        <begin position="7"/>
        <end position="94"/>
    </location>
</feature>
<gene>
    <name evidence="8" type="ORF">E0486_11005</name>
</gene>
<organism evidence="8 9">
    <name type="scientific">Flaviaesturariibacter aridisoli</name>
    <dbReference type="NCBI Taxonomy" id="2545761"/>
    <lineage>
        <taxon>Bacteria</taxon>
        <taxon>Pseudomonadati</taxon>
        <taxon>Bacteroidota</taxon>
        <taxon>Chitinophagia</taxon>
        <taxon>Chitinophagales</taxon>
        <taxon>Chitinophagaceae</taxon>
        <taxon>Flaviaestuariibacter</taxon>
    </lineage>
</organism>
<name>A0A4R4E386_9BACT</name>
<dbReference type="AlphaFoldDB" id="A0A4R4E386"/>